<protein>
    <submittedName>
        <fullName evidence="1">Uncharacterized protein</fullName>
    </submittedName>
</protein>
<evidence type="ECO:0000313" key="2">
    <source>
        <dbReference type="Proteomes" id="UP001732700"/>
    </source>
</evidence>
<evidence type="ECO:0000313" key="1">
    <source>
        <dbReference type="EnsemblPlants" id="AVESA.00010b.r2.1DG0131430.1.CDS"/>
    </source>
</evidence>
<organism evidence="1 2">
    <name type="scientific">Avena sativa</name>
    <name type="common">Oat</name>
    <dbReference type="NCBI Taxonomy" id="4498"/>
    <lineage>
        <taxon>Eukaryota</taxon>
        <taxon>Viridiplantae</taxon>
        <taxon>Streptophyta</taxon>
        <taxon>Embryophyta</taxon>
        <taxon>Tracheophyta</taxon>
        <taxon>Spermatophyta</taxon>
        <taxon>Magnoliopsida</taxon>
        <taxon>Liliopsida</taxon>
        <taxon>Poales</taxon>
        <taxon>Poaceae</taxon>
        <taxon>BOP clade</taxon>
        <taxon>Pooideae</taxon>
        <taxon>Poodae</taxon>
        <taxon>Poeae</taxon>
        <taxon>Poeae Chloroplast Group 1 (Aveneae type)</taxon>
        <taxon>Aveninae</taxon>
        <taxon>Avena</taxon>
    </lineage>
</organism>
<name>A0ACD5TUP0_AVESA</name>
<sequence length="232" mass="25155">MVENPLLAEKELALGSRCGSLSSSMQKPHASSCPTITYEEALRRELEYRKRLESTHPHLLIGLNGAPVLPKEICTDSAPDLLKRKFTPESSMPSQQSSFSFATGRSQQPANWYPSKKKVIVRQPSSQAAQVSRTNSVPSFWCKICKVDCVTEFNFGAHIGGKKHKARKLQILGDRNTGRPGIRFAGNTARGPSETAASRNRNSEPNVGSSSITGPSSDMSSGSRPSEAGPEL</sequence>
<dbReference type="EnsemblPlants" id="AVESA.00010b.r2.1DG0131430.1">
    <property type="protein sequence ID" value="AVESA.00010b.r2.1DG0131430.1.CDS"/>
    <property type="gene ID" value="AVESA.00010b.r2.1DG0131430"/>
</dbReference>
<reference evidence="1" key="2">
    <citation type="submission" date="2025-09" db="UniProtKB">
        <authorList>
            <consortium name="EnsemblPlants"/>
        </authorList>
    </citation>
    <scope>IDENTIFICATION</scope>
</reference>
<reference evidence="1" key="1">
    <citation type="submission" date="2021-05" db="EMBL/GenBank/DDBJ databases">
        <authorList>
            <person name="Scholz U."/>
            <person name="Mascher M."/>
            <person name="Fiebig A."/>
        </authorList>
    </citation>
    <scope>NUCLEOTIDE SEQUENCE [LARGE SCALE GENOMIC DNA]</scope>
</reference>
<accession>A0ACD5TUP0</accession>
<proteinExistence type="predicted"/>
<keyword evidence="2" id="KW-1185">Reference proteome</keyword>
<dbReference type="Proteomes" id="UP001732700">
    <property type="component" value="Chromosome 1D"/>
</dbReference>